<dbReference type="EMBL" id="FNOU01000014">
    <property type="protein sequence ID" value="SDY03159.1"/>
    <property type="molecule type" value="Genomic_DNA"/>
</dbReference>
<proteinExistence type="predicted"/>
<reference evidence="2" key="1">
    <citation type="submission" date="2016-10" db="EMBL/GenBank/DDBJ databases">
        <authorList>
            <person name="Varghese N."/>
            <person name="Submissions S."/>
        </authorList>
    </citation>
    <scope>NUCLEOTIDE SEQUENCE [LARGE SCALE GENOMIC DNA]</scope>
    <source>
        <strain evidence="2">VPI 5359</strain>
    </source>
</reference>
<dbReference type="Proteomes" id="UP000199652">
    <property type="component" value="Unassembled WGS sequence"/>
</dbReference>
<evidence type="ECO:0000313" key="1">
    <source>
        <dbReference type="EMBL" id="SDY03159.1"/>
    </source>
</evidence>
<gene>
    <name evidence="1" type="ORF">SAMN04488579_1147</name>
</gene>
<accession>A0A1H3GLL5</accession>
<protein>
    <recommendedName>
        <fullName evidence="3">CobQ/CobB/MinD/ParA nucleotide binding domain-containing protein</fullName>
    </recommendedName>
</protein>
<dbReference type="InterPro" id="IPR027417">
    <property type="entry name" value="P-loop_NTPase"/>
</dbReference>
<evidence type="ECO:0008006" key="3">
    <source>
        <dbReference type="Google" id="ProtNLM"/>
    </source>
</evidence>
<evidence type="ECO:0000313" key="2">
    <source>
        <dbReference type="Proteomes" id="UP000199652"/>
    </source>
</evidence>
<name>A0A1H3GLL5_EUBBA</name>
<organism evidence="1 2">
    <name type="scientific">Eubacterium barkeri</name>
    <name type="common">Clostridium barkeri</name>
    <dbReference type="NCBI Taxonomy" id="1528"/>
    <lineage>
        <taxon>Bacteria</taxon>
        <taxon>Bacillati</taxon>
        <taxon>Bacillota</taxon>
        <taxon>Clostridia</taxon>
        <taxon>Eubacteriales</taxon>
        <taxon>Eubacteriaceae</taxon>
        <taxon>Eubacterium</taxon>
    </lineage>
</organism>
<dbReference type="AlphaFoldDB" id="A0A1H3GLL5"/>
<sequence>MEKDKRITIITGHYGSGKTEFALNYALARHEQGESMILADMDIVNTYFRSRERSMQLEKLGISVLSSSIIQDNVDLPAVSAAIDGVLRGGMQSCVIDLGGNDVGTRPLGRLHPIIDQEELDVYIVVNTNRPDTATASGICRQIEALERASGYRITGLVNNTNLIWESTADNLKASDSILRCVAERTGIPVRYTAYVPSIIGQAPSGLSGVVIPMSLFMRKDWM</sequence>
<dbReference type="Gene3D" id="3.40.50.300">
    <property type="entry name" value="P-loop containing nucleotide triphosphate hydrolases"/>
    <property type="match status" value="1"/>
</dbReference>
<dbReference type="SUPFAM" id="SSF52540">
    <property type="entry name" value="P-loop containing nucleoside triphosphate hydrolases"/>
    <property type="match status" value="1"/>
</dbReference>
<dbReference type="RefSeq" id="WP_090245616.1">
    <property type="nucleotide sequence ID" value="NZ_FNOU01000014.1"/>
</dbReference>
<dbReference type="STRING" id="1528.SAMN04488579_1147"/>
<dbReference type="OrthoDB" id="9779501at2"/>
<keyword evidence="2" id="KW-1185">Reference proteome</keyword>